<dbReference type="RefSeq" id="WP_154307520.1">
    <property type="nucleotide sequence ID" value="NZ_WKKI01000014.1"/>
</dbReference>
<dbReference type="EMBL" id="WKKI01000014">
    <property type="protein sequence ID" value="MRX72361.1"/>
    <property type="molecule type" value="Genomic_DNA"/>
</dbReference>
<dbReference type="SUPFAM" id="SSF55729">
    <property type="entry name" value="Acyl-CoA N-acyltransferases (Nat)"/>
    <property type="match status" value="1"/>
</dbReference>
<evidence type="ECO:0000259" key="1">
    <source>
        <dbReference type="PROSITE" id="PS51186"/>
    </source>
</evidence>
<dbReference type="AlphaFoldDB" id="A0A7X2IYX9"/>
<protein>
    <submittedName>
        <fullName evidence="2">GNAT family N-acetyltransferase</fullName>
    </submittedName>
</protein>
<dbReference type="PANTHER" id="PTHR43792:SF9">
    <property type="entry name" value="RIBOSOMAL-PROTEIN-ALANINE ACETYLTRANSFERASE"/>
    <property type="match status" value="1"/>
</dbReference>
<dbReference type="PANTHER" id="PTHR43792">
    <property type="entry name" value="GNAT FAMILY, PUTATIVE (AFU_ORTHOLOGUE AFUA_3G00765)-RELATED-RELATED"/>
    <property type="match status" value="1"/>
</dbReference>
<dbReference type="Proteomes" id="UP000448867">
    <property type="component" value="Unassembled WGS sequence"/>
</dbReference>
<dbReference type="InterPro" id="IPR051531">
    <property type="entry name" value="N-acetyltransferase"/>
</dbReference>
<dbReference type="Gene3D" id="3.40.630.30">
    <property type="match status" value="1"/>
</dbReference>
<sequence length="184" mass="21790">MSGEQFPRLETDRLILREMVLEDAPQLYRYWSDSQTVQYMNIEKLKKVQEAEDMIALLNSLYEKREAVRWTITEKESGQIIGTCGYNSWEKESQRAEVGYDLGWQHWGRGFMSEALPELLAYGFQVWELHRIEAKVYPENEASRRLLNKLGFTEEGVLRKYEKRQNSYEDVILYSLLKGEFGEK</sequence>
<evidence type="ECO:0000313" key="3">
    <source>
        <dbReference type="Proteomes" id="UP000448867"/>
    </source>
</evidence>
<organism evidence="2 3">
    <name type="scientific">Metabacillus lacus</name>
    <dbReference type="NCBI Taxonomy" id="1983721"/>
    <lineage>
        <taxon>Bacteria</taxon>
        <taxon>Bacillati</taxon>
        <taxon>Bacillota</taxon>
        <taxon>Bacilli</taxon>
        <taxon>Bacillales</taxon>
        <taxon>Bacillaceae</taxon>
        <taxon>Metabacillus</taxon>
    </lineage>
</organism>
<reference evidence="2 3" key="1">
    <citation type="submission" date="2019-11" db="EMBL/GenBank/DDBJ databases">
        <title>Bacillus lacus genome.</title>
        <authorList>
            <person name="Allen C.J."/>
            <person name="Newman J.D."/>
        </authorList>
    </citation>
    <scope>NUCLEOTIDE SEQUENCE [LARGE SCALE GENOMIC DNA]</scope>
    <source>
        <strain evidence="2 3">KCTC 33946</strain>
    </source>
</reference>
<dbReference type="InterPro" id="IPR000182">
    <property type="entry name" value="GNAT_dom"/>
</dbReference>
<accession>A0A7X2IYX9</accession>
<dbReference type="Pfam" id="PF13302">
    <property type="entry name" value="Acetyltransf_3"/>
    <property type="match status" value="1"/>
</dbReference>
<keyword evidence="2" id="KW-0808">Transferase</keyword>
<gene>
    <name evidence="2" type="ORF">GJU40_09380</name>
</gene>
<comment type="caution">
    <text evidence="2">The sequence shown here is derived from an EMBL/GenBank/DDBJ whole genome shotgun (WGS) entry which is preliminary data.</text>
</comment>
<dbReference type="InterPro" id="IPR016181">
    <property type="entry name" value="Acyl_CoA_acyltransferase"/>
</dbReference>
<dbReference type="OrthoDB" id="9811523at2"/>
<feature type="domain" description="N-acetyltransferase" evidence="1">
    <location>
        <begin position="14"/>
        <end position="178"/>
    </location>
</feature>
<proteinExistence type="predicted"/>
<dbReference type="GO" id="GO:0005737">
    <property type="term" value="C:cytoplasm"/>
    <property type="evidence" value="ECO:0007669"/>
    <property type="project" value="TreeGrafter"/>
</dbReference>
<name>A0A7X2IYX9_9BACI</name>
<dbReference type="GO" id="GO:0008999">
    <property type="term" value="F:protein-N-terminal-alanine acetyltransferase activity"/>
    <property type="evidence" value="ECO:0007669"/>
    <property type="project" value="TreeGrafter"/>
</dbReference>
<dbReference type="PROSITE" id="PS51186">
    <property type="entry name" value="GNAT"/>
    <property type="match status" value="1"/>
</dbReference>
<keyword evidence="3" id="KW-1185">Reference proteome</keyword>
<evidence type="ECO:0000313" key="2">
    <source>
        <dbReference type="EMBL" id="MRX72361.1"/>
    </source>
</evidence>